<reference evidence="1" key="2">
    <citation type="journal article" date="2015" name="Data Brief">
        <title>Shoot transcriptome of the giant reed, Arundo donax.</title>
        <authorList>
            <person name="Barrero R.A."/>
            <person name="Guerrero F.D."/>
            <person name="Moolhuijzen P."/>
            <person name="Goolsby J.A."/>
            <person name="Tidwell J."/>
            <person name="Bellgard S.E."/>
            <person name="Bellgard M.I."/>
        </authorList>
    </citation>
    <scope>NUCLEOTIDE SEQUENCE</scope>
    <source>
        <tissue evidence="1">Shoot tissue taken approximately 20 cm above the soil surface</tissue>
    </source>
</reference>
<name>A0A0A8ZDT0_ARUDO</name>
<protein>
    <submittedName>
        <fullName evidence="1">Uncharacterized protein</fullName>
    </submittedName>
</protein>
<organism evidence="1">
    <name type="scientific">Arundo donax</name>
    <name type="common">Giant reed</name>
    <name type="synonym">Donax arundinaceus</name>
    <dbReference type="NCBI Taxonomy" id="35708"/>
    <lineage>
        <taxon>Eukaryota</taxon>
        <taxon>Viridiplantae</taxon>
        <taxon>Streptophyta</taxon>
        <taxon>Embryophyta</taxon>
        <taxon>Tracheophyta</taxon>
        <taxon>Spermatophyta</taxon>
        <taxon>Magnoliopsida</taxon>
        <taxon>Liliopsida</taxon>
        <taxon>Poales</taxon>
        <taxon>Poaceae</taxon>
        <taxon>PACMAD clade</taxon>
        <taxon>Arundinoideae</taxon>
        <taxon>Arundineae</taxon>
        <taxon>Arundo</taxon>
    </lineage>
</organism>
<reference evidence="1" key="1">
    <citation type="submission" date="2014-09" db="EMBL/GenBank/DDBJ databases">
        <authorList>
            <person name="Magalhaes I.L.F."/>
            <person name="Oliveira U."/>
            <person name="Santos F.R."/>
            <person name="Vidigal T.H.D.A."/>
            <person name="Brescovit A.D."/>
            <person name="Santos A.J."/>
        </authorList>
    </citation>
    <scope>NUCLEOTIDE SEQUENCE</scope>
    <source>
        <tissue evidence="1">Shoot tissue taken approximately 20 cm above the soil surface</tissue>
    </source>
</reference>
<dbReference type="AlphaFoldDB" id="A0A0A8ZDT0"/>
<accession>A0A0A8ZDT0</accession>
<proteinExistence type="predicted"/>
<evidence type="ECO:0000313" key="1">
    <source>
        <dbReference type="EMBL" id="JAD37539.1"/>
    </source>
</evidence>
<dbReference type="EMBL" id="GBRH01260356">
    <property type="protein sequence ID" value="JAD37539.1"/>
    <property type="molecule type" value="Transcribed_RNA"/>
</dbReference>
<sequence>MCRPHDSICMFVVSGLTNLRMGLVSYYPKSLQIHFSMLTSPSVSLIHTSWCGSSEESDINQRYHV</sequence>